<keyword evidence="3" id="KW-1185">Reference proteome</keyword>
<organism evidence="2 4">
    <name type="scientific">Dracunculus medinensis</name>
    <name type="common">Guinea worm</name>
    <dbReference type="NCBI Taxonomy" id="318479"/>
    <lineage>
        <taxon>Eukaryota</taxon>
        <taxon>Metazoa</taxon>
        <taxon>Ecdysozoa</taxon>
        <taxon>Nematoda</taxon>
        <taxon>Chromadorea</taxon>
        <taxon>Rhabditida</taxon>
        <taxon>Spirurina</taxon>
        <taxon>Dracunculoidea</taxon>
        <taxon>Dracunculidae</taxon>
        <taxon>Dracunculus</taxon>
    </lineage>
</organism>
<evidence type="ECO:0000313" key="2">
    <source>
        <dbReference type="Proteomes" id="UP000038040"/>
    </source>
</evidence>
<sequence>MRPNQAEFRPGRGCADQIFALRRRTSTQVCVYGELTDSFEIRTDVRQGCTLSPTIFNYAIDWIMDIACRHSRGVQISAVLAVSQDRIHLRSNTTCVNTVITKRRLRWLRQVLRRPPQELTYISLFAKPCDGWRQKRGGPTWTDTVIKNFERVGRWTSNIWA</sequence>
<dbReference type="Proteomes" id="UP000038040">
    <property type="component" value="Unplaced"/>
</dbReference>
<protein>
    <submittedName>
        <fullName evidence="4">Reverse transcriptase domain-containing protein</fullName>
    </submittedName>
</protein>
<reference evidence="1 3" key="2">
    <citation type="submission" date="2018-11" db="EMBL/GenBank/DDBJ databases">
        <authorList>
            <consortium name="Pathogen Informatics"/>
        </authorList>
    </citation>
    <scope>NUCLEOTIDE SEQUENCE [LARGE SCALE GENOMIC DNA]</scope>
</reference>
<reference evidence="4" key="1">
    <citation type="submission" date="2017-02" db="UniProtKB">
        <authorList>
            <consortium name="WormBaseParasite"/>
        </authorList>
    </citation>
    <scope>IDENTIFICATION</scope>
</reference>
<evidence type="ECO:0000313" key="3">
    <source>
        <dbReference type="Proteomes" id="UP000274756"/>
    </source>
</evidence>
<accession>A0A0N4UN62</accession>
<dbReference type="WBParaSite" id="DME_0000933001-mRNA-1">
    <property type="protein sequence ID" value="DME_0000933001-mRNA-1"/>
    <property type="gene ID" value="DME_0000933001"/>
</dbReference>
<evidence type="ECO:0000313" key="1">
    <source>
        <dbReference type="EMBL" id="VDN53079.1"/>
    </source>
</evidence>
<proteinExistence type="predicted"/>
<dbReference type="OrthoDB" id="410104at2759"/>
<gene>
    <name evidence="1" type="ORF">DME_LOCUS3052</name>
</gene>
<name>A0A0N4UN62_DRAME</name>
<dbReference type="AlphaFoldDB" id="A0A0N4UN62"/>
<dbReference type="EMBL" id="UYYG01000100">
    <property type="protein sequence ID" value="VDN53079.1"/>
    <property type="molecule type" value="Genomic_DNA"/>
</dbReference>
<dbReference type="Proteomes" id="UP000274756">
    <property type="component" value="Unassembled WGS sequence"/>
</dbReference>
<evidence type="ECO:0000313" key="4">
    <source>
        <dbReference type="WBParaSite" id="DME_0000933001-mRNA-1"/>
    </source>
</evidence>